<dbReference type="PANTHER" id="PTHR24321">
    <property type="entry name" value="DEHYDROGENASES, SHORT CHAIN"/>
    <property type="match status" value="1"/>
</dbReference>
<dbReference type="Gene3D" id="3.40.50.720">
    <property type="entry name" value="NAD(P)-binding Rossmann-like Domain"/>
    <property type="match status" value="1"/>
</dbReference>
<dbReference type="Pfam" id="PF13561">
    <property type="entry name" value="adh_short_C2"/>
    <property type="match status" value="1"/>
</dbReference>
<dbReference type="PRINTS" id="PR00080">
    <property type="entry name" value="SDRFAMILY"/>
</dbReference>
<dbReference type="InterPro" id="IPR002347">
    <property type="entry name" value="SDR_fam"/>
</dbReference>
<dbReference type="Proteomes" id="UP001501599">
    <property type="component" value="Unassembled WGS sequence"/>
</dbReference>
<comment type="caution">
    <text evidence="5">The sequence shown here is derived from an EMBL/GenBank/DDBJ whole genome shotgun (WGS) entry which is preliminary data.</text>
</comment>
<dbReference type="SMART" id="SM00822">
    <property type="entry name" value="PKS_KR"/>
    <property type="match status" value="1"/>
</dbReference>
<dbReference type="PRINTS" id="PR00081">
    <property type="entry name" value="GDHRDH"/>
</dbReference>
<reference evidence="5 6" key="1">
    <citation type="journal article" date="2019" name="Int. J. Syst. Evol. Microbiol.">
        <title>The Global Catalogue of Microorganisms (GCM) 10K type strain sequencing project: providing services to taxonomists for standard genome sequencing and annotation.</title>
        <authorList>
            <consortium name="The Broad Institute Genomics Platform"/>
            <consortium name="The Broad Institute Genome Sequencing Center for Infectious Disease"/>
            <person name="Wu L."/>
            <person name="Ma J."/>
        </authorList>
    </citation>
    <scope>NUCLEOTIDE SEQUENCE [LARGE SCALE GENOMIC DNA]</scope>
    <source>
        <strain evidence="5 6">JCM 16026</strain>
    </source>
</reference>
<dbReference type="PANTHER" id="PTHR24321:SF8">
    <property type="entry name" value="ESTRADIOL 17-BETA-DEHYDROGENASE 8-RELATED"/>
    <property type="match status" value="1"/>
</dbReference>
<dbReference type="CDD" id="cd05233">
    <property type="entry name" value="SDR_c"/>
    <property type="match status" value="1"/>
</dbReference>
<evidence type="ECO:0000313" key="5">
    <source>
        <dbReference type="EMBL" id="GAA2176054.1"/>
    </source>
</evidence>
<evidence type="ECO:0000259" key="4">
    <source>
        <dbReference type="SMART" id="SM00822"/>
    </source>
</evidence>
<keyword evidence="2" id="KW-0560">Oxidoreductase</keyword>
<keyword evidence="6" id="KW-1185">Reference proteome</keyword>
<dbReference type="RefSeq" id="WP_344344739.1">
    <property type="nucleotide sequence ID" value="NZ_BAAAQT010000008.1"/>
</dbReference>
<dbReference type="InterPro" id="IPR036291">
    <property type="entry name" value="NAD(P)-bd_dom_sf"/>
</dbReference>
<gene>
    <name evidence="5" type="ORF">GCM10009846_28330</name>
</gene>
<name>A0ABN3AXI2_9MICO</name>
<organism evidence="5 6">
    <name type="scientific">Agrococcus versicolor</name>
    <dbReference type="NCBI Taxonomy" id="501482"/>
    <lineage>
        <taxon>Bacteria</taxon>
        <taxon>Bacillati</taxon>
        <taxon>Actinomycetota</taxon>
        <taxon>Actinomycetes</taxon>
        <taxon>Micrococcales</taxon>
        <taxon>Microbacteriaceae</taxon>
        <taxon>Agrococcus</taxon>
    </lineage>
</organism>
<evidence type="ECO:0000313" key="6">
    <source>
        <dbReference type="Proteomes" id="UP001501599"/>
    </source>
</evidence>
<evidence type="ECO:0000256" key="1">
    <source>
        <dbReference type="ARBA" id="ARBA00006484"/>
    </source>
</evidence>
<evidence type="ECO:0000256" key="2">
    <source>
        <dbReference type="ARBA" id="ARBA00023002"/>
    </source>
</evidence>
<accession>A0ABN3AXI2</accession>
<keyword evidence="3" id="KW-0520">NAD</keyword>
<dbReference type="SUPFAM" id="SSF51735">
    <property type="entry name" value="NAD(P)-binding Rossmann-fold domains"/>
    <property type="match status" value="1"/>
</dbReference>
<comment type="similarity">
    <text evidence="1">Belongs to the short-chain dehydrogenases/reductases (SDR) family.</text>
</comment>
<dbReference type="InterPro" id="IPR057326">
    <property type="entry name" value="KR_dom"/>
</dbReference>
<protein>
    <submittedName>
        <fullName evidence="5">SDR family oxidoreductase</fullName>
    </submittedName>
</protein>
<evidence type="ECO:0000256" key="3">
    <source>
        <dbReference type="ARBA" id="ARBA00023027"/>
    </source>
</evidence>
<feature type="domain" description="Ketoreductase" evidence="4">
    <location>
        <begin position="7"/>
        <end position="203"/>
    </location>
</feature>
<dbReference type="EMBL" id="BAAAQT010000008">
    <property type="protein sequence ID" value="GAA2176054.1"/>
    <property type="molecule type" value="Genomic_DNA"/>
</dbReference>
<sequence>MSEPRARAAIVTGATGGVGRAVVERMLARGYRVVCVDLAAAPPEWADDERLVLLEADVALEATADEAVRLCLERFGRLDVLVNDAALFLRKMLADTTLDDLRRLLAVNVVGSFLMTRAAIPALADVQGAIVNVASSSGLKGTPGQAAYSITKGAIVQLTRQSAVEHGPLGIRVNAVAPGPIDTSFVAKAIAAGSVEGPTPEEVRAASPLGRISTAEEVADAIVWIAESPATSGAILSIDGGVTAR</sequence>
<proteinExistence type="inferred from homology"/>